<organism evidence="1 2">
    <name type="scientific">Palleronia pontilimi</name>
    <dbReference type="NCBI Taxonomy" id="1964209"/>
    <lineage>
        <taxon>Bacteria</taxon>
        <taxon>Pseudomonadati</taxon>
        <taxon>Pseudomonadota</taxon>
        <taxon>Alphaproteobacteria</taxon>
        <taxon>Rhodobacterales</taxon>
        <taxon>Roseobacteraceae</taxon>
        <taxon>Palleronia</taxon>
    </lineage>
</organism>
<accession>A0A934IBT0</accession>
<dbReference type="RefSeq" id="WP_198915925.1">
    <property type="nucleotide sequence ID" value="NZ_JAEKPD010000007.1"/>
</dbReference>
<evidence type="ECO:0000313" key="2">
    <source>
        <dbReference type="Proteomes" id="UP000642488"/>
    </source>
</evidence>
<comment type="caution">
    <text evidence="1">The sequence shown here is derived from an EMBL/GenBank/DDBJ whole genome shotgun (WGS) entry which is preliminary data.</text>
</comment>
<name>A0A934IBT0_9RHOB</name>
<dbReference type="InterPro" id="IPR024787">
    <property type="entry name" value="EcsC"/>
</dbReference>
<dbReference type="AlphaFoldDB" id="A0A934IBT0"/>
<protein>
    <submittedName>
        <fullName evidence="1">EcsC family protein</fullName>
    </submittedName>
</protein>
<sequence length="262" mass="27842">MSETSGTDIPVTTDQIAPEIAAELEALARRSKNARGIVMRGLGLVGSQLEHQLEKLPVSVRMQIEGATRQGLEYASRVAWASRRSVPDRPDWQNTAMTAAMGAAGGVGGLPTALAELPVTITMLLRAIQGVATDLGFDTDTPLVQAQCIKVFSASGPLSDDDGADLAFLSSRVTLSGAAVHGIIARVAPKLATVLSQKLATQAVPVLGAMAGAATNYAFTSYYQEMARVYFGLRALARDEDIPFEVLMQEFRLKMQPPKQIG</sequence>
<dbReference type="EMBL" id="JAEKPD010000007">
    <property type="protein sequence ID" value="MBJ3762756.1"/>
    <property type="molecule type" value="Genomic_DNA"/>
</dbReference>
<evidence type="ECO:0000313" key="1">
    <source>
        <dbReference type="EMBL" id="MBJ3762756.1"/>
    </source>
</evidence>
<dbReference type="Proteomes" id="UP000642488">
    <property type="component" value="Unassembled WGS sequence"/>
</dbReference>
<dbReference type="Pfam" id="PF12787">
    <property type="entry name" value="EcsC"/>
    <property type="match status" value="1"/>
</dbReference>
<dbReference type="PANTHER" id="PTHR41260">
    <property type="entry name" value="PROTEIN ECSC"/>
    <property type="match status" value="1"/>
</dbReference>
<proteinExistence type="predicted"/>
<reference evidence="1" key="1">
    <citation type="submission" date="2020-12" db="EMBL/GenBank/DDBJ databases">
        <title>Bacterial taxonomy.</title>
        <authorList>
            <person name="Pan X."/>
        </authorList>
    </citation>
    <scope>NUCLEOTIDE SEQUENCE</scope>
    <source>
        <strain evidence="1">KCTC 52957</strain>
    </source>
</reference>
<dbReference type="PANTHER" id="PTHR41260:SF1">
    <property type="entry name" value="PROTEIN ECSC"/>
    <property type="match status" value="1"/>
</dbReference>
<keyword evidence="2" id="KW-1185">Reference proteome</keyword>
<gene>
    <name evidence="1" type="ORF">ILP92_08365</name>
</gene>